<evidence type="ECO:0000313" key="2">
    <source>
        <dbReference type="EMBL" id="UJF36223.1"/>
    </source>
</evidence>
<protein>
    <submittedName>
        <fullName evidence="2">S-layer homology domain-containing protein</fullName>
    </submittedName>
</protein>
<keyword evidence="3" id="KW-1185">Reference proteome</keyword>
<dbReference type="InterPro" id="IPR001119">
    <property type="entry name" value="SLH_dom"/>
</dbReference>
<name>A0ABY3SRZ8_9BACL</name>
<sequence>MTITGLKAKLTDQTEKTEDKTLNSFKDATEASAWAKSSLADSLRAGILAGRDDSELAPKEYITRAEVAAIVERLLQKSDLI</sequence>
<organism evidence="2 3">
    <name type="scientific">Paenibacillus hexagrammi</name>
    <dbReference type="NCBI Taxonomy" id="2908839"/>
    <lineage>
        <taxon>Bacteria</taxon>
        <taxon>Bacillati</taxon>
        <taxon>Bacillota</taxon>
        <taxon>Bacilli</taxon>
        <taxon>Bacillales</taxon>
        <taxon>Paenibacillaceae</taxon>
        <taxon>Paenibacillus</taxon>
    </lineage>
</organism>
<evidence type="ECO:0000259" key="1">
    <source>
        <dbReference type="PROSITE" id="PS51272"/>
    </source>
</evidence>
<accession>A0ABY3SRZ8</accession>
<dbReference type="EMBL" id="CP090978">
    <property type="protein sequence ID" value="UJF36223.1"/>
    <property type="molecule type" value="Genomic_DNA"/>
</dbReference>
<reference evidence="2 3" key="1">
    <citation type="journal article" date="2024" name="Int. J. Syst. Evol. Microbiol.">
        <title>Paenibacillus hexagrammi sp. nov., a novel bacterium isolated from the gut content of Hexagrammos agrammus.</title>
        <authorList>
            <person name="Jung H.K."/>
            <person name="Kim D.G."/>
            <person name="Zin H."/>
            <person name="Park J."/>
            <person name="Jung H."/>
            <person name="Kim Y.O."/>
            <person name="Kong H.J."/>
            <person name="Kim J.W."/>
            <person name="Kim Y.S."/>
        </authorList>
    </citation>
    <scope>NUCLEOTIDE SEQUENCE [LARGE SCALE GENOMIC DNA]</scope>
    <source>
        <strain evidence="2 3">YPD9-1</strain>
    </source>
</reference>
<dbReference type="Pfam" id="PF00395">
    <property type="entry name" value="SLH"/>
    <property type="match status" value="1"/>
</dbReference>
<evidence type="ECO:0000313" key="3">
    <source>
        <dbReference type="Proteomes" id="UP001649230"/>
    </source>
</evidence>
<proteinExistence type="predicted"/>
<dbReference type="Proteomes" id="UP001649230">
    <property type="component" value="Chromosome"/>
</dbReference>
<dbReference type="PROSITE" id="PS51272">
    <property type="entry name" value="SLH"/>
    <property type="match status" value="1"/>
</dbReference>
<feature type="domain" description="SLH" evidence="1">
    <location>
        <begin position="22"/>
        <end position="81"/>
    </location>
</feature>
<gene>
    <name evidence="2" type="ORF">L0M14_01710</name>
</gene>